<feature type="non-terminal residue" evidence="1">
    <location>
        <position position="1"/>
    </location>
</feature>
<evidence type="ECO:0000313" key="1">
    <source>
        <dbReference type="EMBL" id="KAL3746318.1"/>
    </source>
</evidence>
<comment type="caution">
    <text evidence="1">The sequence shown here is derived from an EMBL/GenBank/DDBJ whole genome shotgun (WGS) entry which is preliminary data.</text>
</comment>
<dbReference type="PANTHER" id="PTHR45733:SF8">
    <property type="entry name" value="FORMIN-J"/>
    <property type="match status" value="1"/>
</dbReference>
<protein>
    <submittedName>
        <fullName evidence="1">Uncharacterized protein</fullName>
    </submittedName>
</protein>
<dbReference type="AlphaFoldDB" id="A0ABD3L6Y7"/>
<dbReference type="InterPro" id="IPR029021">
    <property type="entry name" value="Prot-tyrosine_phosphatase-like"/>
</dbReference>
<dbReference type="InterPro" id="IPR051144">
    <property type="entry name" value="Formin_homology_domain"/>
</dbReference>
<gene>
    <name evidence="1" type="ORF">ACJRO7_015299</name>
</gene>
<sequence length="95" mass="11323">DVWTEEDYKVHKRGIVSQFQDHFHESSILVFNFREGEEQSKLANILSEYDMTIMDYPRQYEGCPLLTMEMIHHFLRSCESWLSLGHQFCRVAVAH</sequence>
<accession>A0ABD3L6Y7</accession>
<proteinExistence type="predicted"/>
<reference evidence="1 2" key="1">
    <citation type="submission" date="2024-11" db="EMBL/GenBank/DDBJ databases">
        <title>Chromosome-level genome assembly of Eucalyptus globulus Labill. provides insights into its genome evolution.</title>
        <authorList>
            <person name="Li X."/>
        </authorList>
    </citation>
    <scope>NUCLEOTIDE SEQUENCE [LARGE SCALE GENOMIC DNA]</scope>
    <source>
        <strain evidence="1">CL2024</strain>
        <tissue evidence="1">Fresh tender leaves</tissue>
    </source>
</reference>
<dbReference type="Proteomes" id="UP001634007">
    <property type="component" value="Unassembled WGS sequence"/>
</dbReference>
<organism evidence="1 2">
    <name type="scientific">Eucalyptus globulus</name>
    <name type="common">Tasmanian blue gum</name>
    <dbReference type="NCBI Taxonomy" id="34317"/>
    <lineage>
        <taxon>Eukaryota</taxon>
        <taxon>Viridiplantae</taxon>
        <taxon>Streptophyta</taxon>
        <taxon>Embryophyta</taxon>
        <taxon>Tracheophyta</taxon>
        <taxon>Spermatophyta</taxon>
        <taxon>Magnoliopsida</taxon>
        <taxon>eudicotyledons</taxon>
        <taxon>Gunneridae</taxon>
        <taxon>Pentapetalae</taxon>
        <taxon>rosids</taxon>
        <taxon>malvids</taxon>
        <taxon>Myrtales</taxon>
        <taxon>Myrtaceae</taxon>
        <taxon>Myrtoideae</taxon>
        <taxon>Eucalypteae</taxon>
        <taxon>Eucalyptus</taxon>
    </lineage>
</organism>
<dbReference type="Gene3D" id="3.90.190.10">
    <property type="entry name" value="Protein tyrosine phosphatase superfamily"/>
    <property type="match status" value="1"/>
</dbReference>
<evidence type="ECO:0000313" key="2">
    <source>
        <dbReference type="Proteomes" id="UP001634007"/>
    </source>
</evidence>
<name>A0ABD3L6Y7_EUCGL</name>
<keyword evidence="2" id="KW-1185">Reference proteome</keyword>
<dbReference type="PANTHER" id="PTHR45733">
    <property type="entry name" value="FORMIN-J"/>
    <property type="match status" value="1"/>
</dbReference>
<dbReference type="EMBL" id="JBJKBG010000003">
    <property type="protein sequence ID" value="KAL3746318.1"/>
    <property type="molecule type" value="Genomic_DNA"/>
</dbReference>